<accession>U4LID4</accession>
<name>U4LID4_PYROM</name>
<sequence>MVAGLGVSTQVLYIIKLAFTLLGHHYSRWMEIPPTWQIWKGMGGCVRYVKKLKNQVDLLEHVPGLQWAAILHWLIYYIQCEKIISMHHNDQMIEPFKNNIRRSPHSMISCAADVSLMPSVREKAAFPTPLAYLCFHKSQLISRVLQQYQRPVSKSSTNPLNHNFALMCSKGMNE</sequence>
<protein>
    <submittedName>
        <fullName evidence="1">Uncharacterized protein</fullName>
    </submittedName>
</protein>
<dbReference type="EMBL" id="HF935675">
    <property type="protein sequence ID" value="CCX12099.1"/>
    <property type="molecule type" value="Genomic_DNA"/>
</dbReference>
<dbReference type="Proteomes" id="UP000018144">
    <property type="component" value="Unassembled WGS sequence"/>
</dbReference>
<dbReference type="AlphaFoldDB" id="U4LID4"/>
<evidence type="ECO:0000313" key="2">
    <source>
        <dbReference type="Proteomes" id="UP000018144"/>
    </source>
</evidence>
<proteinExistence type="predicted"/>
<keyword evidence="2" id="KW-1185">Reference proteome</keyword>
<organism evidence="1 2">
    <name type="scientific">Pyronema omphalodes (strain CBS 100304)</name>
    <name type="common">Pyronema confluens</name>
    <dbReference type="NCBI Taxonomy" id="1076935"/>
    <lineage>
        <taxon>Eukaryota</taxon>
        <taxon>Fungi</taxon>
        <taxon>Dikarya</taxon>
        <taxon>Ascomycota</taxon>
        <taxon>Pezizomycotina</taxon>
        <taxon>Pezizomycetes</taxon>
        <taxon>Pezizales</taxon>
        <taxon>Pyronemataceae</taxon>
        <taxon>Pyronema</taxon>
    </lineage>
</organism>
<gene>
    <name evidence="1" type="ORF">PCON_11693</name>
</gene>
<reference evidence="1 2" key="1">
    <citation type="journal article" date="2013" name="PLoS Genet.">
        <title>The genome and development-dependent transcriptomes of Pyronema confluens: a window into fungal evolution.</title>
        <authorList>
            <person name="Traeger S."/>
            <person name="Altegoer F."/>
            <person name="Freitag M."/>
            <person name="Gabaldon T."/>
            <person name="Kempken F."/>
            <person name="Kumar A."/>
            <person name="Marcet-Houben M."/>
            <person name="Poggeler S."/>
            <person name="Stajich J.E."/>
            <person name="Nowrousian M."/>
        </authorList>
    </citation>
    <scope>NUCLEOTIDE SEQUENCE [LARGE SCALE GENOMIC DNA]</scope>
    <source>
        <strain evidence="2">CBS 100304</strain>
        <tissue evidence="1">Vegetative mycelium</tissue>
    </source>
</reference>
<evidence type="ECO:0000313" key="1">
    <source>
        <dbReference type="EMBL" id="CCX12099.1"/>
    </source>
</evidence>